<dbReference type="Proteomes" id="UP001065373">
    <property type="component" value="Chromosome"/>
</dbReference>
<sequence length="88" mass="10422">MNRFRENLILIREGKDPREIRDEFVKVEGILSDVYGAMMNEEPYHGLEHIHLKVLEASGLYLESVREFMKFYEDNDDDHFIYAGLKAN</sequence>
<proteinExistence type="predicted"/>
<evidence type="ECO:0000313" key="1">
    <source>
        <dbReference type="EMBL" id="UXH31659.1"/>
    </source>
</evidence>
<gene>
    <name evidence="1" type="ORF">N5910_09030</name>
</gene>
<dbReference type="EMBL" id="CP104550">
    <property type="protein sequence ID" value="UXH31659.1"/>
    <property type="molecule type" value="Genomic_DNA"/>
</dbReference>
<protein>
    <submittedName>
        <fullName evidence="1">Uncharacterized protein</fullName>
    </submittedName>
</protein>
<dbReference type="GeneID" id="75107392"/>
<dbReference type="AlphaFoldDB" id="A0A9E7RSZ1"/>
<reference evidence="1" key="1">
    <citation type="submission" date="2022-09" db="EMBL/GenBank/DDBJ databases">
        <title>Characterization of three MwoI isoschizomers from sequenced genome and metagenomes.</title>
        <authorList>
            <person name="Fomenkov A."/>
            <person name="Xu S.Y."/>
            <person name="Roberts R.J."/>
        </authorList>
    </citation>
    <scope>NUCLEOTIDE SEQUENCE</scope>
    <source>
        <strain evidence="1">DSM 2970</strain>
    </source>
</reference>
<accession>A0A9E7RSZ1</accession>
<organism evidence="1">
    <name type="scientific">Methanothermobacter wolfeii</name>
    <name type="common">Methanobacterium wolfei</name>
    <dbReference type="NCBI Taxonomy" id="145261"/>
    <lineage>
        <taxon>Archaea</taxon>
        <taxon>Methanobacteriati</taxon>
        <taxon>Methanobacteriota</taxon>
        <taxon>Methanomada group</taxon>
        <taxon>Methanobacteria</taxon>
        <taxon>Methanobacteriales</taxon>
        <taxon>Methanobacteriaceae</taxon>
        <taxon>Methanothermobacter</taxon>
    </lineage>
</organism>
<dbReference type="RefSeq" id="WP_074359590.1">
    <property type="nucleotide sequence ID" value="NZ_CP104550.1"/>
</dbReference>
<name>A0A9E7RSZ1_METWO</name>